<sequence>MARGRSPSPVQLIVETQGDRNSEVVSIRQDLSAPPGFTLAENTARILNKKLQEQNFREERRLQAGGQSGRDDGSRQAEADRGQAACMEMESTV</sequence>
<evidence type="ECO:0000256" key="1">
    <source>
        <dbReference type="SAM" id="MobiDB-lite"/>
    </source>
</evidence>
<evidence type="ECO:0000313" key="2">
    <source>
        <dbReference type="EMBL" id="CAB1416533.1"/>
    </source>
</evidence>
<dbReference type="Proteomes" id="UP001153269">
    <property type="component" value="Unassembled WGS sequence"/>
</dbReference>
<reference evidence="2" key="1">
    <citation type="submission" date="2020-03" db="EMBL/GenBank/DDBJ databases">
        <authorList>
            <person name="Weist P."/>
        </authorList>
    </citation>
    <scope>NUCLEOTIDE SEQUENCE</scope>
</reference>
<dbReference type="PANTHER" id="PTHR15742:SF3">
    <property type="entry name" value="MICROTUBULE CROSS-LINKING FACTOR 1"/>
    <property type="match status" value="1"/>
</dbReference>
<dbReference type="PANTHER" id="PTHR15742">
    <property type="entry name" value="GIRDIN"/>
    <property type="match status" value="1"/>
</dbReference>
<dbReference type="InterPro" id="IPR049885">
    <property type="entry name" value="MTCL1-3"/>
</dbReference>
<gene>
    <name evidence="2" type="ORF">PLEPLA_LOCUS4324</name>
</gene>
<organism evidence="2 3">
    <name type="scientific">Pleuronectes platessa</name>
    <name type="common">European plaice</name>
    <dbReference type="NCBI Taxonomy" id="8262"/>
    <lineage>
        <taxon>Eukaryota</taxon>
        <taxon>Metazoa</taxon>
        <taxon>Chordata</taxon>
        <taxon>Craniata</taxon>
        <taxon>Vertebrata</taxon>
        <taxon>Euteleostomi</taxon>
        <taxon>Actinopterygii</taxon>
        <taxon>Neopterygii</taxon>
        <taxon>Teleostei</taxon>
        <taxon>Neoteleostei</taxon>
        <taxon>Acanthomorphata</taxon>
        <taxon>Carangaria</taxon>
        <taxon>Pleuronectiformes</taxon>
        <taxon>Pleuronectoidei</taxon>
        <taxon>Pleuronectidae</taxon>
        <taxon>Pleuronectes</taxon>
    </lineage>
</organism>
<proteinExistence type="predicted"/>
<comment type="caution">
    <text evidence="2">The sequence shown here is derived from an EMBL/GenBank/DDBJ whole genome shotgun (WGS) entry which is preliminary data.</text>
</comment>
<dbReference type="AlphaFoldDB" id="A0A9N7TRS1"/>
<accession>A0A9N7TRS1</accession>
<feature type="compositionally biased region" description="Basic and acidic residues" evidence="1">
    <location>
        <begin position="50"/>
        <end position="62"/>
    </location>
</feature>
<dbReference type="EMBL" id="CADEAL010000214">
    <property type="protein sequence ID" value="CAB1416533.1"/>
    <property type="molecule type" value="Genomic_DNA"/>
</dbReference>
<feature type="compositionally biased region" description="Basic and acidic residues" evidence="1">
    <location>
        <begin position="69"/>
        <end position="81"/>
    </location>
</feature>
<name>A0A9N7TRS1_PLEPL</name>
<evidence type="ECO:0000313" key="3">
    <source>
        <dbReference type="Proteomes" id="UP001153269"/>
    </source>
</evidence>
<protein>
    <submittedName>
        <fullName evidence="2">Uncharacterized protein</fullName>
    </submittedName>
</protein>
<feature type="region of interest" description="Disordered" evidence="1">
    <location>
        <begin position="50"/>
        <end position="93"/>
    </location>
</feature>
<keyword evidence="3" id="KW-1185">Reference proteome</keyword>